<dbReference type="EMBL" id="JABXBU010002227">
    <property type="protein sequence ID" value="KAF8773034.1"/>
    <property type="molecule type" value="Genomic_DNA"/>
</dbReference>
<accession>A0A8T0EHS5</accession>
<name>A0A8T0EHS5_ARGBR</name>
<keyword evidence="2" id="KW-1185">Reference proteome</keyword>
<protein>
    <submittedName>
        <fullName evidence="1">Uncharacterized protein</fullName>
    </submittedName>
</protein>
<gene>
    <name evidence="1" type="ORF">HNY73_015729</name>
</gene>
<evidence type="ECO:0000313" key="1">
    <source>
        <dbReference type="EMBL" id="KAF8773034.1"/>
    </source>
</evidence>
<evidence type="ECO:0000313" key="2">
    <source>
        <dbReference type="Proteomes" id="UP000807504"/>
    </source>
</evidence>
<dbReference type="AlphaFoldDB" id="A0A8T0EHS5"/>
<reference evidence="1" key="2">
    <citation type="submission" date="2020-06" db="EMBL/GenBank/DDBJ databases">
        <authorList>
            <person name="Sheffer M."/>
        </authorList>
    </citation>
    <scope>NUCLEOTIDE SEQUENCE</scope>
</reference>
<comment type="caution">
    <text evidence="1">The sequence shown here is derived from an EMBL/GenBank/DDBJ whole genome shotgun (WGS) entry which is preliminary data.</text>
</comment>
<proteinExistence type="predicted"/>
<dbReference type="Proteomes" id="UP000807504">
    <property type="component" value="Unassembled WGS sequence"/>
</dbReference>
<sequence>MPLSEDHEICKYVFATQVLLLSEKQLSTHSWCSSKEIGLIICKQSNTKAILGWALTEVFVSVQTLAGFFEGSSTNTVTVAAKRADRDSQLLPAGDGLKKAQREL</sequence>
<organism evidence="1 2">
    <name type="scientific">Argiope bruennichi</name>
    <name type="common">Wasp spider</name>
    <name type="synonym">Aranea bruennichi</name>
    <dbReference type="NCBI Taxonomy" id="94029"/>
    <lineage>
        <taxon>Eukaryota</taxon>
        <taxon>Metazoa</taxon>
        <taxon>Ecdysozoa</taxon>
        <taxon>Arthropoda</taxon>
        <taxon>Chelicerata</taxon>
        <taxon>Arachnida</taxon>
        <taxon>Araneae</taxon>
        <taxon>Araneomorphae</taxon>
        <taxon>Entelegynae</taxon>
        <taxon>Araneoidea</taxon>
        <taxon>Araneidae</taxon>
        <taxon>Argiope</taxon>
    </lineage>
</organism>
<reference evidence="1" key="1">
    <citation type="journal article" date="2020" name="bioRxiv">
        <title>Chromosome-level reference genome of the European wasp spider Argiope bruennichi: a resource for studies on range expansion and evolutionary adaptation.</title>
        <authorList>
            <person name="Sheffer M.M."/>
            <person name="Hoppe A."/>
            <person name="Krehenwinkel H."/>
            <person name="Uhl G."/>
            <person name="Kuss A.W."/>
            <person name="Jensen L."/>
            <person name="Jensen C."/>
            <person name="Gillespie R.G."/>
            <person name="Hoff K.J."/>
            <person name="Prost S."/>
        </authorList>
    </citation>
    <scope>NUCLEOTIDE SEQUENCE</scope>
</reference>